<name>A0A0R1WKY8_9LACO</name>
<comment type="caution">
    <text evidence="1">The sequence shown here is derived from an EMBL/GenBank/DDBJ whole genome shotgun (WGS) entry which is preliminary data.</text>
</comment>
<sequence length="340" mass="40020">MILKIELENQKFLDIDFDNIAYITGSNQKQLWKIFRSLYYYFNKNPKLTENIYGENKIELILDEQPLSEKNNDFYFINNRNSIYNQMIYKKDSLLFDLLNSLSGDLEIDRSIEKINDEHLQLEISVQKILDLHSNNLKVEFQDLNYLDFLKNNLLMCYESDHNSYPIEFMDTETLLDEYFNFLEFKLKDNGRPVWLVLYNLDSFISSEDKYTFLKKVKGLVDDYDLKVIYMGNSLRSVPIEINDLDKIVVSANNFHQLLPYTELLKSVRLHYPNQFDLVGSDFADAIKRIAPLVGSNQKAFISNKDLVLLKVVNDILDYETSFDLNSQLLSNAETEFLKD</sequence>
<evidence type="ECO:0000313" key="2">
    <source>
        <dbReference type="Proteomes" id="UP000051302"/>
    </source>
</evidence>
<keyword evidence="2" id="KW-1185">Reference proteome</keyword>
<protein>
    <recommendedName>
        <fullName evidence="3">CRISPR-associated protein Cas7</fullName>
    </recommendedName>
</protein>
<evidence type="ECO:0000313" key="1">
    <source>
        <dbReference type="EMBL" id="KRM16393.1"/>
    </source>
</evidence>
<dbReference type="STRING" id="1423774.FD31_GL000632"/>
<reference evidence="1 2" key="1">
    <citation type="journal article" date="2015" name="Genome Announc.">
        <title>Expanding the biotechnology potential of lactobacilli through comparative genomics of 213 strains and associated genera.</title>
        <authorList>
            <person name="Sun Z."/>
            <person name="Harris H.M."/>
            <person name="McCann A."/>
            <person name="Guo C."/>
            <person name="Argimon S."/>
            <person name="Zhang W."/>
            <person name="Yang X."/>
            <person name="Jeffery I.B."/>
            <person name="Cooney J.C."/>
            <person name="Kagawa T.F."/>
            <person name="Liu W."/>
            <person name="Song Y."/>
            <person name="Salvetti E."/>
            <person name="Wrobel A."/>
            <person name="Rasinkangas P."/>
            <person name="Parkhill J."/>
            <person name="Rea M.C."/>
            <person name="O'Sullivan O."/>
            <person name="Ritari J."/>
            <person name="Douillard F.P."/>
            <person name="Paul Ross R."/>
            <person name="Yang R."/>
            <person name="Briner A.E."/>
            <person name="Felis G.E."/>
            <person name="de Vos W.M."/>
            <person name="Barrangou R."/>
            <person name="Klaenhammer T.R."/>
            <person name="Caufield P.W."/>
            <person name="Cui Y."/>
            <person name="Zhang H."/>
            <person name="O'Toole P.W."/>
        </authorList>
    </citation>
    <scope>NUCLEOTIDE SEQUENCE [LARGE SCALE GENOMIC DNA]</scope>
    <source>
        <strain evidence="1 2">DSM 16982</strain>
    </source>
</reference>
<dbReference type="AlphaFoldDB" id="A0A0R1WKY8"/>
<dbReference type="RefSeq" id="WP_057892201.1">
    <property type="nucleotide sequence ID" value="NZ_AZFV01000015.1"/>
</dbReference>
<dbReference type="Proteomes" id="UP000051302">
    <property type="component" value="Unassembled WGS sequence"/>
</dbReference>
<evidence type="ECO:0008006" key="3">
    <source>
        <dbReference type="Google" id="ProtNLM"/>
    </source>
</evidence>
<dbReference type="EMBL" id="AZFV01000015">
    <property type="protein sequence ID" value="KRM16393.1"/>
    <property type="molecule type" value="Genomic_DNA"/>
</dbReference>
<gene>
    <name evidence="1" type="ORF">FD31_GL000632</name>
</gene>
<accession>A0A0R1WKY8</accession>
<organism evidence="1 2">
    <name type="scientific">Companilactobacillus nantensis DSM 16982</name>
    <dbReference type="NCBI Taxonomy" id="1423774"/>
    <lineage>
        <taxon>Bacteria</taxon>
        <taxon>Bacillati</taxon>
        <taxon>Bacillota</taxon>
        <taxon>Bacilli</taxon>
        <taxon>Lactobacillales</taxon>
        <taxon>Lactobacillaceae</taxon>
        <taxon>Companilactobacillus</taxon>
    </lineage>
</organism>
<proteinExistence type="predicted"/>
<dbReference type="PATRIC" id="fig|1423774.3.peg.650"/>